<evidence type="ECO:0008006" key="11">
    <source>
        <dbReference type="Google" id="ProtNLM"/>
    </source>
</evidence>
<organism evidence="9 10">
    <name type="scientific">Intrasporangium calvum</name>
    <dbReference type="NCBI Taxonomy" id="53358"/>
    <lineage>
        <taxon>Bacteria</taxon>
        <taxon>Bacillati</taxon>
        <taxon>Actinomycetota</taxon>
        <taxon>Actinomycetes</taxon>
        <taxon>Micrococcales</taxon>
        <taxon>Intrasporangiaceae</taxon>
        <taxon>Intrasporangium</taxon>
    </lineage>
</organism>
<keyword evidence="6" id="KW-0119">Carbohydrate metabolism</keyword>
<evidence type="ECO:0000256" key="4">
    <source>
        <dbReference type="ARBA" id="ARBA00022777"/>
    </source>
</evidence>
<dbReference type="Gene3D" id="3.40.50.10840">
    <property type="entry name" value="Putative sugar-binding, N-terminal domain"/>
    <property type="match status" value="1"/>
</dbReference>
<dbReference type="EMBL" id="JAPFQL010000019">
    <property type="protein sequence ID" value="MDC5696815.1"/>
    <property type="molecule type" value="Genomic_DNA"/>
</dbReference>
<name>A0ABT5GEW9_9MICO</name>
<evidence type="ECO:0000259" key="8">
    <source>
        <dbReference type="Pfam" id="PF17042"/>
    </source>
</evidence>
<evidence type="ECO:0000256" key="1">
    <source>
        <dbReference type="ARBA" id="ARBA00005715"/>
    </source>
</evidence>
<evidence type="ECO:0000256" key="6">
    <source>
        <dbReference type="ARBA" id="ARBA00023277"/>
    </source>
</evidence>
<reference evidence="9 10" key="1">
    <citation type="submission" date="2022-11" db="EMBL/GenBank/DDBJ databases">
        <title>Anaerobic phenanthrene biodegradation by a DNRA strain PheN6.</title>
        <authorList>
            <person name="Zhang Z."/>
        </authorList>
    </citation>
    <scope>NUCLEOTIDE SEQUENCE [LARGE SCALE GENOMIC DNA]</scope>
    <source>
        <strain evidence="9 10">PheN6</strain>
    </source>
</reference>
<evidence type="ECO:0000313" key="9">
    <source>
        <dbReference type="EMBL" id="MDC5696815.1"/>
    </source>
</evidence>
<feature type="domain" description="Four-carbon acid sugar kinase nucleotide binding" evidence="8">
    <location>
        <begin position="251"/>
        <end position="391"/>
    </location>
</feature>
<evidence type="ECO:0000259" key="7">
    <source>
        <dbReference type="Pfam" id="PF07005"/>
    </source>
</evidence>
<sequence length="404" mass="41914">MLAGATQSGAALPIGLRLVVLADDLTGAADTAASFASRSPATLMIEGGSDWPGEGSLALDTETRHADEGVARQRVASLAKRAVRIGSVLYKKVDSLGRGNIAAEVAAALEVLRSRTPHAIALLSPAFPYLGRTTARGLIHADGHPVMRNGRPLDLAQLLQHSGLASRTVPAPKTTEGLVGQIRAAVAQKLDVLVVDASTENDLRRILEAAASFEEQVLLVGSGGLAKHLGEALFGPVDRHHVPEPPGGARLFVVGSRANQARAQRAALVAAGVLPIPVMDIPCSDTLRAIRAHLGSGGDVVIFPDPGMPVAPEDATRVAELLATVAQPLLDAACTIVLTGGETAHAVLRRTGVAALRILGELEPGVVLSKVLAQDLYVVTKAGSFGDDQVLVRRLHPTIQRSAP</sequence>
<evidence type="ECO:0000256" key="3">
    <source>
        <dbReference type="ARBA" id="ARBA00022741"/>
    </source>
</evidence>
<keyword evidence="5" id="KW-0067">ATP-binding</keyword>
<evidence type="ECO:0000256" key="5">
    <source>
        <dbReference type="ARBA" id="ARBA00022840"/>
    </source>
</evidence>
<dbReference type="Pfam" id="PF17042">
    <property type="entry name" value="NBD_C"/>
    <property type="match status" value="1"/>
</dbReference>
<dbReference type="InterPro" id="IPR042213">
    <property type="entry name" value="NBD_C_sf"/>
</dbReference>
<dbReference type="Pfam" id="PF07005">
    <property type="entry name" value="SBD_N"/>
    <property type="match status" value="1"/>
</dbReference>
<comment type="similarity">
    <text evidence="1">Belongs to the four-carbon acid sugar kinase family.</text>
</comment>
<keyword evidence="3" id="KW-0547">Nucleotide-binding</keyword>
<keyword evidence="10" id="KW-1185">Reference proteome</keyword>
<dbReference type="Gene3D" id="3.40.980.20">
    <property type="entry name" value="Four-carbon acid sugar kinase, nucleotide binding domain"/>
    <property type="match status" value="1"/>
</dbReference>
<accession>A0ABT5GEW9</accession>
<protein>
    <recommendedName>
        <fullName evidence="11">Four-carbon acid sugar kinase family protein</fullName>
    </recommendedName>
</protein>
<dbReference type="InterPro" id="IPR010737">
    <property type="entry name" value="4-carb_acid_sugar_kinase_N"/>
</dbReference>
<gene>
    <name evidence="9" type="ORF">OO014_06055</name>
</gene>
<dbReference type="RefSeq" id="WP_272461390.1">
    <property type="nucleotide sequence ID" value="NZ_JAPFQL010000019.1"/>
</dbReference>
<keyword evidence="2" id="KW-0808">Transferase</keyword>
<dbReference type="Proteomes" id="UP001150259">
    <property type="component" value="Unassembled WGS sequence"/>
</dbReference>
<dbReference type="SUPFAM" id="SSF142764">
    <property type="entry name" value="YgbK-like"/>
    <property type="match status" value="1"/>
</dbReference>
<proteinExistence type="inferred from homology"/>
<evidence type="ECO:0000313" key="10">
    <source>
        <dbReference type="Proteomes" id="UP001150259"/>
    </source>
</evidence>
<dbReference type="InterPro" id="IPR037051">
    <property type="entry name" value="4-carb_acid_sugar_kinase_N_sf"/>
</dbReference>
<keyword evidence="4" id="KW-0418">Kinase</keyword>
<dbReference type="InterPro" id="IPR031475">
    <property type="entry name" value="NBD_C"/>
</dbReference>
<evidence type="ECO:0000256" key="2">
    <source>
        <dbReference type="ARBA" id="ARBA00022679"/>
    </source>
</evidence>
<comment type="caution">
    <text evidence="9">The sequence shown here is derived from an EMBL/GenBank/DDBJ whole genome shotgun (WGS) entry which is preliminary data.</text>
</comment>
<feature type="domain" description="Four-carbon acid sugar kinase N-terminal" evidence="7">
    <location>
        <begin position="18"/>
        <end position="229"/>
    </location>
</feature>